<name>A0A177AJW3_9PEZI</name>
<dbReference type="Pfam" id="PF13489">
    <property type="entry name" value="Methyltransf_23"/>
    <property type="match status" value="1"/>
</dbReference>
<keyword evidence="4" id="KW-0949">S-adenosyl-L-methionine</keyword>
<reference evidence="10" key="1">
    <citation type="submission" date="2016-03" db="EMBL/GenBank/DDBJ databases">
        <title>Updated assembly of Pseudogymnoascus destructans, the fungus causing white-nose syndrome of bats.</title>
        <authorList>
            <person name="Palmer J.M."/>
            <person name="Drees K.P."/>
            <person name="Foster J.T."/>
            <person name="Lindner D.L."/>
        </authorList>
    </citation>
    <scope>NUCLEOTIDE SEQUENCE [LARGE SCALE GENOMIC DNA]</scope>
    <source>
        <strain evidence="10">20631-21</strain>
    </source>
</reference>
<dbReference type="GO" id="GO:0008168">
    <property type="term" value="F:methyltransferase activity"/>
    <property type="evidence" value="ECO:0007669"/>
    <property type="project" value="UniProtKB-KW"/>
</dbReference>
<dbReference type="GeneID" id="36284398"/>
<evidence type="ECO:0000256" key="8">
    <source>
        <dbReference type="ARBA" id="ARBA00038158"/>
    </source>
</evidence>
<dbReference type="OrthoDB" id="2013972at2759"/>
<comment type="subcellular location">
    <subcellularLocation>
        <location evidence="1">Nucleus</location>
    </subcellularLocation>
</comment>
<evidence type="ECO:0000256" key="6">
    <source>
        <dbReference type="ARBA" id="ARBA00023163"/>
    </source>
</evidence>
<evidence type="ECO:0000256" key="2">
    <source>
        <dbReference type="ARBA" id="ARBA00022603"/>
    </source>
</evidence>
<dbReference type="SUPFAM" id="SSF53335">
    <property type="entry name" value="S-adenosyl-L-methionine-dependent methyltransferases"/>
    <property type="match status" value="1"/>
</dbReference>
<gene>
    <name evidence="10" type="ORF">VC83_01307</name>
</gene>
<dbReference type="InterPro" id="IPR029063">
    <property type="entry name" value="SAM-dependent_MTases_sf"/>
</dbReference>
<keyword evidence="2" id="KW-0489">Methyltransferase</keyword>
<keyword evidence="6" id="KW-0804">Transcription</keyword>
<dbReference type="GO" id="GO:0032259">
    <property type="term" value="P:methylation"/>
    <property type="evidence" value="ECO:0007669"/>
    <property type="project" value="UniProtKB-KW"/>
</dbReference>
<dbReference type="PANTHER" id="PTHR43591:SF30">
    <property type="entry name" value="PROTEIN-METHIONINE METHYLTRANSFERASE LAEA"/>
    <property type="match status" value="1"/>
</dbReference>
<organism evidence="10">
    <name type="scientific">Pseudogymnoascus destructans</name>
    <dbReference type="NCBI Taxonomy" id="655981"/>
    <lineage>
        <taxon>Eukaryota</taxon>
        <taxon>Fungi</taxon>
        <taxon>Dikarya</taxon>
        <taxon>Ascomycota</taxon>
        <taxon>Pezizomycotina</taxon>
        <taxon>Leotiomycetes</taxon>
        <taxon>Thelebolales</taxon>
        <taxon>Thelebolaceae</taxon>
        <taxon>Pseudogymnoascus</taxon>
    </lineage>
</organism>
<protein>
    <recommendedName>
        <fullName evidence="11">Methyltransferase LaeA</fullName>
    </recommendedName>
</protein>
<proteinExistence type="inferred from homology"/>
<evidence type="ECO:0000256" key="5">
    <source>
        <dbReference type="ARBA" id="ARBA00023015"/>
    </source>
</evidence>
<sequence length="313" mass="36137">MVVVMATNGTHPHQQHTMAGNPPDYEENGRLYHGYRKGIYMFPCDEEEKDRMDIFHQFFLVARGEHSSAPYDKNYDGHRILDLGTGTGIWAIDMADKYPSAEVMGIDISLIQPQTIPPNLQFRRRDFEATWQGLPMDSWDLIHLRMLAGSISSYQELYANIFRHLKPQFGYLEHIEIDLSPRCDNGSLPRNAALYEWANNLMSATEQAYKPMAYNTETGSMLQNTGFVGIKEQIIKIPFNPWPHDAYQKDIGRWFNLGLCQGLEALTLGPMTRILNWDRGRVARLVADVKREICTKRHEVYCEMHIWTARRPA</sequence>
<evidence type="ECO:0000256" key="1">
    <source>
        <dbReference type="ARBA" id="ARBA00004123"/>
    </source>
</evidence>
<keyword evidence="7" id="KW-0539">Nucleus</keyword>
<dbReference type="EMBL" id="KV441387">
    <property type="protein sequence ID" value="OAF62315.1"/>
    <property type="molecule type" value="Genomic_DNA"/>
</dbReference>
<comment type="similarity">
    <text evidence="8">Belongs to the methyltransferase superfamily. LaeA methyltransferase family.</text>
</comment>
<evidence type="ECO:0000256" key="9">
    <source>
        <dbReference type="ARBA" id="ARBA00047870"/>
    </source>
</evidence>
<evidence type="ECO:0008006" key="11">
    <source>
        <dbReference type="Google" id="ProtNLM"/>
    </source>
</evidence>
<keyword evidence="5" id="KW-0805">Transcription regulation</keyword>
<dbReference type="GO" id="GO:0005634">
    <property type="term" value="C:nucleus"/>
    <property type="evidence" value="ECO:0007669"/>
    <property type="project" value="UniProtKB-SubCell"/>
</dbReference>
<dbReference type="AlphaFoldDB" id="A0A177AJW3"/>
<dbReference type="PANTHER" id="PTHR43591">
    <property type="entry name" value="METHYLTRANSFERASE"/>
    <property type="match status" value="1"/>
</dbReference>
<evidence type="ECO:0000256" key="7">
    <source>
        <dbReference type="ARBA" id="ARBA00023242"/>
    </source>
</evidence>
<evidence type="ECO:0000256" key="3">
    <source>
        <dbReference type="ARBA" id="ARBA00022679"/>
    </source>
</evidence>
<keyword evidence="3" id="KW-0808">Transferase</keyword>
<dbReference type="Proteomes" id="UP000077154">
    <property type="component" value="Unassembled WGS sequence"/>
</dbReference>
<dbReference type="RefSeq" id="XP_024327587.1">
    <property type="nucleotide sequence ID" value="XM_024464990.1"/>
</dbReference>
<dbReference type="eggNOG" id="ENOG502QQMC">
    <property type="taxonomic scope" value="Eukaryota"/>
</dbReference>
<dbReference type="VEuPathDB" id="FungiDB:GMDG_07817"/>
<evidence type="ECO:0000256" key="4">
    <source>
        <dbReference type="ARBA" id="ARBA00022691"/>
    </source>
</evidence>
<dbReference type="CDD" id="cd02440">
    <property type="entry name" value="AdoMet_MTases"/>
    <property type="match status" value="1"/>
</dbReference>
<dbReference type="Gene3D" id="3.40.50.150">
    <property type="entry name" value="Vaccinia Virus protein VP39"/>
    <property type="match status" value="1"/>
</dbReference>
<comment type="catalytic activity">
    <reaction evidence="9">
        <text>L-methionyl-[protein] + S-adenosyl-L-methionine = S-methyl-L-methionyl-[protein] + S-adenosyl-L-homocysteine</text>
        <dbReference type="Rhea" id="RHEA:60560"/>
        <dbReference type="Rhea" id="RHEA-COMP:12313"/>
        <dbReference type="Rhea" id="RHEA-COMP:15592"/>
        <dbReference type="ChEBI" id="CHEBI:16044"/>
        <dbReference type="ChEBI" id="CHEBI:57856"/>
        <dbReference type="ChEBI" id="CHEBI:59789"/>
        <dbReference type="ChEBI" id="CHEBI:142742"/>
    </reaction>
    <physiologicalReaction direction="left-to-right" evidence="9">
        <dbReference type="Rhea" id="RHEA:60561"/>
    </physiologicalReaction>
</comment>
<accession>A0A177AJW3</accession>
<evidence type="ECO:0000313" key="10">
    <source>
        <dbReference type="EMBL" id="OAF62315.1"/>
    </source>
</evidence>